<dbReference type="Gene3D" id="3.90.50.10">
    <property type="entry name" value="Photosynthetic Reaction Center, subunit H, domain 2"/>
    <property type="match status" value="2"/>
</dbReference>
<comment type="caution">
    <text evidence="2">The sequence shown here is derived from an EMBL/GenBank/DDBJ whole genome shotgun (WGS) entry which is preliminary data.</text>
</comment>
<organism evidence="2 3">
    <name type="scientific">Roseateles agri</name>
    <dbReference type="NCBI Taxonomy" id="3098619"/>
    <lineage>
        <taxon>Bacteria</taxon>
        <taxon>Pseudomonadati</taxon>
        <taxon>Pseudomonadota</taxon>
        <taxon>Betaproteobacteria</taxon>
        <taxon>Burkholderiales</taxon>
        <taxon>Sphaerotilaceae</taxon>
        <taxon>Roseateles</taxon>
    </lineage>
</organism>
<dbReference type="Pfam" id="PF05239">
    <property type="entry name" value="PRC"/>
    <property type="match status" value="1"/>
</dbReference>
<dbReference type="InterPro" id="IPR027275">
    <property type="entry name" value="PRC-brl_dom"/>
</dbReference>
<reference evidence="2 3" key="1">
    <citation type="submission" date="2023-11" db="EMBL/GenBank/DDBJ databases">
        <title>Paucibacter sp. nov., isolated from fresh soil in Korea.</title>
        <authorList>
            <person name="Le N.T.T."/>
        </authorList>
    </citation>
    <scope>NUCLEOTIDE SEQUENCE [LARGE SCALE GENOMIC DNA]</scope>
    <source>
        <strain evidence="2 3">R3-3</strain>
    </source>
</reference>
<dbReference type="InterPro" id="IPR014747">
    <property type="entry name" value="Bac_photo_RC_H_C"/>
</dbReference>
<dbReference type="EMBL" id="JAXCLA010000004">
    <property type="protein sequence ID" value="MDY0745345.1"/>
    <property type="molecule type" value="Genomic_DNA"/>
</dbReference>
<evidence type="ECO:0000313" key="3">
    <source>
        <dbReference type="Proteomes" id="UP001285263"/>
    </source>
</evidence>
<gene>
    <name evidence="2" type="ORF">SNE35_12560</name>
</gene>
<name>A0ABU5DGD3_9BURK</name>
<protein>
    <submittedName>
        <fullName evidence="2">PRC-barrel domain-containing protein</fullName>
    </submittedName>
</protein>
<evidence type="ECO:0000259" key="1">
    <source>
        <dbReference type="Pfam" id="PF05239"/>
    </source>
</evidence>
<dbReference type="RefSeq" id="WP_320423254.1">
    <property type="nucleotide sequence ID" value="NZ_JAXCLA010000004.1"/>
</dbReference>
<evidence type="ECO:0000313" key="2">
    <source>
        <dbReference type="EMBL" id="MDY0745345.1"/>
    </source>
</evidence>
<proteinExistence type="predicted"/>
<feature type="domain" description="PRC-barrel" evidence="1">
    <location>
        <begin position="155"/>
        <end position="201"/>
    </location>
</feature>
<dbReference type="InterPro" id="IPR011033">
    <property type="entry name" value="PRC_barrel-like_sf"/>
</dbReference>
<accession>A0ABU5DGD3</accession>
<sequence>MLNSVSRIRGTAINALDGDIGKVSEAYFDDQKWVIRYLVVDTGSWLAERKVLISPYSVRHPVETGEALHVSLTREQVKNSPDIDTHQPISRRLEREYLGYYAYPDYWDGADLWAMGGYPFLPLMPVVPVAGQLAPPVEIPPEDVHLRSSAHVDGYDIQATDGSIGHVKDFVFDDESWLIRYLVVDTRNWWPGGKKVLIAPGWIREISWTEGSVSVNLTREQVKASPEFDESMVVDRDYERRLYASYGQPGYWDEHEP</sequence>
<dbReference type="SUPFAM" id="SSF50346">
    <property type="entry name" value="PRC-barrel domain"/>
    <property type="match status" value="2"/>
</dbReference>
<keyword evidence="3" id="KW-1185">Reference proteome</keyword>
<dbReference type="Proteomes" id="UP001285263">
    <property type="component" value="Unassembled WGS sequence"/>
</dbReference>